<feature type="transmembrane region" description="Helical" evidence="2">
    <location>
        <begin position="40"/>
        <end position="59"/>
    </location>
</feature>
<dbReference type="Pfam" id="PF00990">
    <property type="entry name" value="GGDEF"/>
    <property type="match status" value="1"/>
</dbReference>
<proteinExistence type="predicted"/>
<evidence type="ECO:0000313" key="4">
    <source>
        <dbReference type="EMBL" id="MFC4655687.1"/>
    </source>
</evidence>
<dbReference type="InterPro" id="IPR000160">
    <property type="entry name" value="GGDEF_dom"/>
</dbReference>
<evidence type="ECO:0000259" key="3">
    <source>
        <dbReference type="PROSITE" id="PS50887"/>
    </source>
</evidence>
<evidence type="ECO:0000256" key="2">
    <source>
        <dbReference type="SAM" id="Phobius"/>
    </source>
</evidence>
<feature type="transmembrane region" description="Helical" evidence="2">
    <location>
        <begin position="96"/>
        <end position="113"/>
    </location>
</feature>
<feature type="transmembrane region" description="Helical" evidence="2">
    <location>
        <begin position="157"/>
        <end position="178"/>
    </location>
</feature>
<keyword evidence="2" id="KW-0812">Transmembrane</keyword>
<dbReference type="Proteomes" id="UP001595962">
    <property type="component" value="Unassembled WGS sequence"/>
</dbReference>
<dbReference type="PANTHER" id="PTHR45138">
    <property type="entry name" value="REGULATORY COMPONENTS OF SENSORY TRANSDUCTION SYSTEM"/>
    <property type="match status" value="1"/>
</dbReference>
<sequence>MTPNPQAQLLIWFVFLLAIIAGIAWALMTRPLRVAPKASVRFFITNVLLAIGVYLLLLGQNHSYWGFWLASDLFILSSFATLGWGIQHLFKQPTSALRDSLLLSVCAALMLMLHLTANIGTELGVSFCVTASYLLGQAGRNKFIAIRHHFNSLAASLMAIPLLLTALLFVVRALLLLVLPADNQDMLNHASEQGLPMLWCYVVLILAVNATVFGGALARLVAKIRTMAEHDPLTGLYNRGAVLKRLQQCHENLQKQQIPYGLILLDLDHFKQINDSYGHDAGDAALQQCAATLRSSVRPNDILSRYGGEEFLLVLPDCAEAYVCAVAERVCLAIEQSPLQWQQQQLQLSASLGHIWADPDLTVDQLLSLADKAMYQAKGAGRNTSVKAAQHHSGSSGPL</sequence>
<evidence type="ECO:0000313" key="5">
    <source>
        <dbReference type="Proteomes" id="UP001595962"/>
    </source>
</evidence>
<dbReference type="InterPro" id="IPR029787">
    <property type="entry name" value="Nucleotide_cyclase"/>
</dbReference>
<dbReference type="CDD" id="cd01949">
    <property type="entry name" value="GGDEF"/>
    <property type="match status" value="1"/>
</dbReference>
<feature type="transmembrane region" description="Helical" evidence="2">
    <location>
        <begin position="65"/>
        <end position="84"/>
    </location>
</feature>
<dbReference type="InterPro" id="IPR043128">
    <property type="entry name" value="Rev_trsase/Diguanyl_cyclase"/>
</dbReference>
<dbReference type="RefSeq" id="WP_377334176.1">
    <property type="nucleotide sequence ID" value="NZ_JBHSGB010000010.1"/>
</dbReference>
<dbReference type="PANTHER" id="PTHR45138:SF24">
    <property type="entry name" value="DIGUANYLATE CYCLASE DGCC-RELATED"/>
    <property type="match status" value="1"/>
</dbReference>
<dbReference type="Gene3D" id="3.30.70.270">
    <property type="match status" value="1"/>
</dbReference>
<dbReference type="SMART" id="SM00267">
    <property type="entry name" value="GGDEF"/>
    <property type="match status" value="1"/>
</dbReference>
<dbReference type="SUPFAM" id="SSF55073">
    <property type="entry name" value="Nucleotide cyclase"/>
    <property type="match status" value="1"/>
</dbReference>
<keyword evidence="5" id="KW-1185">Reference proteome</keyword>
<feature type="transmembrane region" description="Helical" evidence="2">
    <location>
        <begin position="6"/>
        <end position="28"/>
    </location>
</feature>
<dbReference type="PROSITE" id="PS50887">
    <property type="entry name" value="GGDEF"/>
    <property type="match status" value="1"/>
</dbReference>
<comment type="caution">
    <text evidence="4">The sequence shown here is derived from an EMBL/GenBank/DDBJ whole genome shotgun (WGS) entry which is preliminary data.</text>
</comment>
<reference evidence="5" key="1">
    <citation type="journal article" date="2019" name="Int. J. Syst. Evol. Microbiol.">
        <title>The Global Catalogue of Microorganisms (GCM) 10K type strain sequencing project: providing services to taxonomists for standard genome sequencing and annotation.</title>
        <authorList>
            <consortium name="The Broad Institute Genomics Platform"/>
            <consortium name="The Broad Institute Genome Sequencing Center for Infectious Disease"/>
            <person name="Wu L."/>
            <person name="Ma J."/>
        </authorList>
    </citation>
    <scope>NUCLEOTIDE SEQUENCE [LARGE SCALE GENOMIC DNA]</scope>
    <source>
        <strain evidence="5">DT28</strain>
    </source>
</reference>
<keyword evidence="2" id="KW-1133">Transmembrane helix</keyword>
<name>A0ABV9JN35_9GAMM</name>
<feature type="domain" description="GGDEF" evidence="3">
    <location>
        <begin position="258"/>
        <end position="390"/>
    </location>
</feature>
<keyword evidence="2" id="KW-0472">Membrane</keyword>
<feature type="transmembrane region" description="Helical" evidence="2">
    <location>
        <begin position="198"/>
        <end position="218"/>
    </location>
</feature>
<gene>
    <name evidence="4" type="ORF">ACFO3I_11755</name>
</gene>
<dbReference type="NCBIfam" id="TIGR00254">
    <property type="entry name" value="GGDEF"/>
    <property type="match status" value="1"/>
</dbReference>
<dbReference type="InterPro" id="IPR050469">
    <property type="entry name" value="Diguanylate_Cyclase"/>
</dbReference>
<dbReference type="EC" id="2.7.7.65" evidence="1"/>
<protein>
    <recommendedName>
        <fullName evidence="1">diguanylate cyclase</fullName>
        <ecNumber evidence="1">2.7.7.65</ecNumber>
    </recommendedName>
</protein>
<dbReference type="EMBL" id="JBHSGB010000010">
    <property type="protein sequence ID" value="MFC4655687.1"/>
    <property type="molecule type" value="Genomic_DNA"/>
</dbReference>
<organism evidence="4 5">
    <name type="scientific">Rheinheimera marina</name>
    <dbReference type="NCBI Taxonomy" id="1774958"/>
    <lineage>
        <taxon>Bacteria</taxon>
        <taxon>Pseudomonadati</taxon>
        <taxon>Pseudomonadota</taxon>
        <taxon>Gammaproteobacteria</taxon>
        <taxon>Chromatiales</taxon>
        <taxon>Chromatiaceae</taxon>
        <taxon>Rheinheimera</taxon>
    </lineage>
</organism>
<accession>A0ABV9JN35</accession>
<evidence type="ECO:0000256" key="1">
    <source>
        <dbReference type="ARBA" id="ARBA00012528"/>
    </source>
</evidence>